<sequence>MHPHLHGARVESHLGKTTSVHPTGMNPDLPVFGCLVQHEISALDHVDTEHEIYDQLVRTEFYDEVKTDKAMKGTSTSHFNEVI</sequence>
<accession>A0A7R9IE95</accession>
<evidence type="ECO:0000313" key="2">
    <source>
        <dbReference type="EMBL" id="CAD7456616.1"/>
    </source>
</evidence>
<name>A0A7R9IE95_9NEOP</name>
<dbReference type="AlphaFoldDB" id="A0A7R9IE95"/>
<reference evidence="2" key="1">
    <citation type="submission" date="2020-11" db="EMBL/GenBank/DDBJ databases">
        <authorList>
            <person name="Tran Van P."/>
        </authorList>
    </citation>
    <scope>NUCLEOTIDE SEQUENCE</scope>
</reference>
<feature type="region of interest" description="Disordered" evidence="1">
    <location>
        <begin position="1"/>
        <end position="22"/>
    </location>
</feature>
<organism evidence="2">
    <name type="scientific">Timema tahoe</name>
    <dbReference type="NCBI Taxonomy" id="61484"/>
    <lineage>
        <taxon>Eukaryota</taxon>
        <taxon>Metazoa</taxon>
        <taxon>Ecdysozoa</taxon>
        <taxon>Arthropoda</taxon>
        <taxon>Hexapoda</taxon>
        <taxon>Insecta</taxon>
        <taxon>Pterygota</taxon>
        <taxon>Neoptera</taxon>
        <taxon>Polyneoptera</taxon>
        <taxon>Phasmatodea</taxon>
        <taxon>Timematodea</taxon>
        <taxon>Timematoidea</taxon>
        <taxon>Timematidae</taxon>
        <taxon>Timema</taxon>
    </lineage>
</organism>
<proteinExistence type="predicted"/>
<evidence type="ECO:0000256" key="1">
    <source>
        <dbReference type="SAM" id="MobiDB-lite"/>
    </source>
</evidence>
<gene>
    <name evidence="2" type="ORF">TTEB3V08_LOCUS4641</name>
</gene>
<dbReference type="EMBL" id="OE001345">
    <property type="protein sequence ID" value="CAD7456616.1"/>
    <property type="molecule type" value="Genomic_DNA"/>
</dbReference>
<protein>
    <submittedName>
        <fullName evidence="2">Uncharacterized protein</fullName>
    </submittedName>
</protein>